<organism evidence="1">
    <name type="scientific">Anguilla anguilla</name>
    <name type="common">European freshwater eel</name>
    <name type="synonym">Muraena anguilla</name>
    <dbReference type="NCBI Taxonomy" id="7936"/>
    <lineage>
        <taxon>Eukaryota</taxon>
        <taxon>Metazoa</taxon>
        <taxon>Chordata</taxon>
        <taxon>Craniata</taxon>
        <taxon>Vertebrata</taxon>
        <taxon>Euteleostomi</taxon>
        <taxon>Actinopterygii</taxon>
        <taxon>Neopterygii</taxon>
        <taxon>Teleostei</taxon>
        <taxon>Anguilliformes</taxon>
        <taxon>Anguillidae</taxon>
        <taxon>Anguilla</taxon>
    </lineage>
</organism>
<name>A0A0E9TBN8_ANGAN</name>
<reference evidence="1" key="1">
    <citation type="submission" date="2014-11" db="EMBL/GenBank/DDBJ databases">
        <authorList>
            <person name="Amaro Gonzalez C."/>
        </authorList>
    </citation>
    <scope>NUCLEOTIDE SEQUENCE</scope>
</reference>
<dbReference type="AlphaFoldDB" id="A0A0E9TBN8"/>
<proteinExistence type="predicted"/>
<evidence type="ECO:0000313" key="1">
    <source>
        <dbReference type="EMBL" id="JAH50290.1"/>
    </source>
</evidence>
<reference evidence="1" key="2">
    <citation type="journal article" date="2015" name="Fish Shellfish Immunol.">
        <title>Early steps in the European eel (Anguilla anguilla)-Vibrio vulnificus interaction in the gills: Role of the RtxA13 toxin.</title>
        <authorList>
            <person name="Callol A."/>
            <person name="Pajuelo D."/>
            <person name="Ebbesson L."/>
            <person name="Teles M."/>
            <person name="MacKenzie S."/>
            <person name="Amaro C."/>
        </authorList>
    </citation>
    <scope>NUCLEOTIDE SEQUENCE</scope>
</reference>
<dbReference type="EMBL" id="GBXM01058287">
    <property type="protein sequence ID" value="JAH50290.1"/>
    <property type="molecule type" value="Transcribed_RNA"/>
</dbReference>
<protein>
    <submittedName>
        <fullName evidence="1">Uncharacterized protein</fullName>
    </submittedName>
</protein>
<sequence>MQKERISVSQDQSEVIPLVVRCQEVNACI</sequence>
<accession>A0A0E9TBN8</accession>